<dbReference type="InterPro" id="IPR011047">
    <property type="entry name" value="Quinoprotein_ADH-like_sf"/>
</dbReference>
<dbReference type="Pfam" id="PF24883">
    <property type="entry name" value="NPHP3_N"/>
    <property type="match status" value="1"/>
</dbReference>
<dbReference type="InterPro" id="IPR007111">
    <property type="entry name" value="NACHT_NTPase"/>
</dbReference>
<sequence>MRFSFRLPWKRIPKPQDRQVFNAVKTVLTVGAVAAESFPPAKAVITSLLEVLKVVGQVTENSISIGMTIQRLEHVERIIVASVRMEDRRAVERAGMIEAQLRAIAEELHSMARQNTISKIITSDDDKNRIQICIGQIRDIVTEFQLDVQLDDHDRMQTIEATVLLQKLRHSEDAAYEMGQREDHTGKRTHCMPGTRTETLGRLELWLADDGDYRLFWLNGMAGTGKSTIADSLARYARSEGIYGAGFFCSRDFDNARDLNRIFPSLAYQLAFRVPQYRDQLLNVLRTRGYVPGDLKQQLVELILEPLKRIAATISRPIVIIIDALDECHNDHSRPLPLILFLLRHSSDCRSARVKFFISSRPANEISQAFAIHAHDRLNLHDVPLPIVSRDIGTFVTRRLQQITLDHPSFTFTQNDVRTIVERSGGLFVFASTVCRLIDGSTYDSPQDQLVKFTSPSDSGVPGLKVLDMLYRQVFINAFTGQDSDNQAAKQSLRDVMASVVLVSRPLRLSDLVMLLGPPYTSSQLRRLLAHMHSVMHVPDNDNDPSPIRMFHASFADHITDIKRAHPDFHVESTAQHQILLERCLQVMDQSLVTDNICHLPPHIDYGDVQDLKFLREKHIPGALEYACRFWTDHLVQTLPPGAWISDDLLESLTRFTTRHLLRWIEVLTIVGELENVVPMLVRARTALSDESSPRLGTVCSLLYDAERLVFQSYDAVRTSTLQVYLSALPFSPKNTLLRTTYLPSVSSRLQLPAVLAGVSDRWDTRLRTIEIRDRTGLGNERVVTCVAISSDSSTIVCGTWRGSLMLWDLETGAFKFTLEGGSGAWPKEKGSILSVSFLQDGRLRAGSSVGIVRTWDSKLNLGIYDDITLGTRCYTLASTANGTHIVGLVPHVTPFGFDPCVRLWVLSTSDSYGGPSTNPSIVKQYDVSHPPLNTWTYSNGLGISFSPNNLYITLNTERSGTRTYTVASVLNGSGLRDPDSNDLAPHILRDATLIVWSHSSDLIACAHSDGAISLSASTSLLHANKIGEKLYRPGGRSRVSSLAFTPDDQRLAVGYDDSSLCWWDIRDAVDLELVSSLEGGVYGVDLLTFSPNGSRVISGSPNDITVWDTLTQRDDIDQLGSIISSASGGWVNRQISFSPNGTWLACTSANGEFFKLIGTGDDRLVLEAEAVDVVEGFLWNTYGTSLTIYHRSGASLYDISTESLNCVHQYLIDSRKSVRTAATSPDGAHLLLATRDNELLVYKSNSEHPLHVLQVKGDIYSLAWSVTDVIAFGTFSDRTWFWNFKNLEDEPLPIPDYCTWHHPGLLLAFSPDGSWLAVYNGISVCTYDVRTRVCLSSVEFRGPSNCHGLSVASDAREIWTDRGLFSVLEGGVVTTMQGGHLSEDAGHTCYLGEENCWVFDRQGRRQVRLRAFGDRVAVADESGRVLILRLGLTL</sequence>
<dbReference type="InterPro" id="IPR011043">
    <property type="entry name" value="Gal_Oxase/kelch_b-propeller"/>
</dbReference>
<feature type="repeat" description="WD" evidence="2">
    <location>
        <begin position="1033"/>
        <end position="1074"/>
    </location>
</feature>
<gene>
    <name evidence="4" type="ORF">EIP91_007197</name>
</gene>
<dbReference type="Proteomes" id="UP000292702">
    <property type="component" value="Unassembled WGS sequence"/>
</dbReference>
<dbReference type="PANTHER" id="PTHR10039:SF17">
    <property type="entry name" value="FUNGAL STAND N-TERMINAL GOODBYE DOMAIN-CONTAINING PROTEIN-RELATED"/>
    <property type="match status" value="1"/>
</dbReference>
<dbReference type="Pfam" id="PF00400">
    <property type="entry name" value="WD40"/>
    <property type="match status" value="2"/>
</dbReference>
<dbReference type="Gene3D" id="2.130.10.10">
    <property type="entry name" value="YVTN repeat-like/Quinoprotein amine dehydrogenase"/>
    <property type="match status" value="3"/>
</dbReference>
<keyword evidence="5" id="KW-1185">Reference proteome</keyword>
<dbReference type="OrthoDB" id="2804352at2759"/>
<organism evidence="4 5">
    <name type="scientific">Steccherinum ochraceum</name>
    <dbReference type="NCBI Taxonomy" id="92696"/>
    <lineage>
        <taxon>Eukaryota</taxon>
        <taxon>Fungi</taxon>
        <taxon>Dikarya</taxon>
        <taxon>Basidiomycota</taxon>
        <taxon>Agaricomycotina</taxon>
        <taxon>Agaricomycetes</taxon>
        <taxon>Polyporales</taxon>
        <taxon>Steccherinaceae</taxon>
        <taxon>Steccherinum</taxon>
    </lineage>
</organism>
<dbReference type="SMART" id="SM00320">
    <property type="entry name" value="WD40"/>
    <property type="match status" value="7"/>
</dbReference>
<feature type="domain" description="NACHT" evidence="3">
    <location>
        <begin position="214"/>
        <end position="362"/>
    </location>
</feature>
<dbReference type="InterPro" id="IPR027417">
    <property type="entry name" value="P-loop_NTPase"/>
</dbReference>
<dbReference type="InterPro" id="IPR056884">
    <property type="entry name" value="NPHP3-like_N"/>
</dbReference>
<dbReference type="Gene3D" id="3.40.50.300">
    <property type="entry name" value="P-loop containing nucleotide triphosphate hydrolases"/>
    <property type="match status" value="1"/>
</dbReference>
<dbReference type="SUPFAM" id="SSF50965">
    <property type="entry name" value="Galactose oxidase, central domain"/>
    <property type="match status" value="1"/>
</dbReference>
<evidence type="ECO:0000256" key="2">
    <source>
        <dbReference type="PROSITE-ProRule" id="PRU00221"/>
    </source>
</evidence>
<keyword evidence="1" id="KW-0677">Repeat</keyword>
<protein>
    <recommendedName>
        <fullName evidence="3">NACHT domain-containing protein</fullName>
    </recommendedName>
</protein>
<dbReference type="SUPFAM" id="SSF50998">
    <property type="entry name" value="Quinoprotein alcohol dehydrogenase-like"/>
    <property type="match status" value="1"/>
</dbReference>
<dbReference type="PROSITE" id="PS50082">
    <property type="entry name" value="WD_REPEATS_2"/>
    <property type="match status" value="2"/>
</dbReference>
<dbReference type="SUPFAM" id="SSF52540">
    <property type="entry name" value="P-loop containing nucleoside triphosphate hydrolases"/>
    <property type="match status" value="1"/>
</dbReference>
<evidence type="ECO:0000259" key="3">
    <source>
        <dbReference type="PROSITE" id="PS50837"/>
    </source>
</evidence>
<evidence type="ECO:0000313" key="4">
    <source>
        <dbReference type="EMBL" id="TCD62238.1"/>
    </source>
</evidence>
<evidence type="ECO:0000313" key="5">
    <source>
        <dbReference type="Proteomes" id="UP000292702"/>
    </source>
</evidence>
<dbReference type="PROSITE" id="PS50837">
    <property type="entry name" value="NACHT"/>
    <property type="match status" value="1"/>
</dbReference>
<dbReference type="Pfam" id="PF12894">
    <property type="entry name" value="ANAPC4_WD40"/>
    <property type="match status" value="1"/>
</dbReference>
<dbReference type="InterPro" id="IPR001680">
    <property type="entry name" value="WD40_rpt"/>
</dbReference>
<reference evidence="4 5" key="1">
    <citation type="submission" date="2018-11" db="EMBL/GenBank/DDBJ databases">
        <title>Genome assembly of Steccherinum ochraceum LE-BIN_3174, the white-rot fungus of the Steccherinaceae family (The Residual Polyporoid clade, Polyporales, Basidiomycota).</title>
        <authorList>
            <person name="Fedorova T.V."/>
            <person name="Glazunova O.A."/>
            <person name="Landesman E.O."/>
            <person name="Moiseenko K.V."/>
            <person name="Psurtseva N.V."/>
            <person name="Savinova O.S."/>
            <person name="Shakhova N.V."/>
            <person name="Tyazhelova T.V."/>
            <person name="Vasina D.V."/>
        </authorList>
    </citation>
    <scope>NUCLEOTIDE SEQUENCE [LARGE SCALE GENOMIC DNA]</scope>
    <source>
        <strain evidence="4 5">LE-BIN_3174</strain>
    </source>
</reference>
<dbReference type="InterPro" id="IPR024977">
    <property type="entry name" value="Apc4-like_WD40_dom"/>
</dbReference>
<dbReference type="CDD" id="cd21037">
    <property type="entry name" value="MLKL_NTD"/>
    <property type="match status" value="1"/>
</dbReference>
<dbReference type="InterPro" id="IPR015943">
    <property type="entry name" value="WD40/YVTN_repeat-like_dom_sf"/>
</dbReference>
<feature type="repeat" description="WD" evidence="2">
    <location>
        <begin position="777"/>
        <end position="818"/>
    </location>
</feature>
<dbReference type="EMBL" id="RWJN01000390">
    <property type="protein sequence ID" value="TCD62238.1"/>
    <property type="molecule type" value="Genomic_DNA"/>
</dbReference>
<comment type="caution">
    <text evidence="4">The sequence shown here is derived from an EMBL/GenBank/DDBJ whole genome shotgun (WGS) entry which is preliminary data.</text>
</comment>
<dbReference type="STRING" id="92696.A0A4R0RF40"/>
<name>A0A4R0RF40_9APHY</name>
<accession>A0A4R0RF40</accession>
<dbReference type="PANTHER" id="PTHR10039">
    <property type="entry name" value="AMELOGENIN"/>
    <property type="match status" value="1"/>
</dbReference>
<evidence type="ECO:0000256" key="1">
    <source>
        <dbReference type="ARBA" id="ARBA00022737"/>
    </source>
</evidence>
<proteinExistence type="predicted"/>
<dbReference type="InterPro" id="IPR059179">
    <property type="entry name" value="MLKL-like_MCAfunc"/>
</dbReference>
<keyword evidence="2" id="KW-0853">WD repeat</keyword>